<organism evidence="2">
    <name type="scientific">marine sediment metagenome</name>
    <dbReference type="NCBI Taxonomy" id="412755"/>
    <lineage>
        <taxon>unclassified sequences</taxon>
        <taxon>metagenomes</taxon>
        <taxon>ecological metagenomes</taxon>
    </lineage>
</organism>
<protein>
    <submittedName>
        <fullName evidence="2">Uncharacterized protein</fullName>
    </submittedName>
</protein>
<dbReference type="EMBL" id="LAZR01043101">
    <property type="protein sequence ID" value="KKL07905.1"/>
    <property type="molecule type" value="Genomic_DNA"/>
</dbReference>
<accession>A0A0F9AER3</accession>
<sequence length="432" mass="47180">LLERTDKFLELDITLVPTEVENYIIRAEEFDHSAWIKSGAPSGPVVTADQVANPQDGAVNADQIAFPATGVGELNSIMQDADTRVPELANRKFIWSVFMRADSTFTIQIRIHDGPGFVLKTVNILTSWQRFSLEKVIDASPTQLVVQIMQIANQSAKTLFAWGGMLGYDVLGPYVKTQGAIPAAIDRWDAFITAVLDGTSFDYYPDAFAAGFTTYVLEDKVWRPKLQVRGALGPQRDVAAQGLCAVFKIQKADLAGQGLDDRLERLALRFRSACLGGQIGRCAGTCRRTGTRTGRCRGLVHAIAINLRGRGQTGLVAHRPNSRAAAIDRQIRQQVGVPLGGIKIRMAAFDLGQFLFAGQPVLLQRQIPIGLLEDRLPLGEEAQVEGRHALGDGWSRSGTCQRKADHREGKPGPHALSRPPPASRNRTPCRAV</sequence>
<proteinExistence type="predicted"/>
<reference evidence="2" key="1">
    <citation type="journal article" date="2015" name="Nature">
        <title>Complex archaea that bridge the gap between prokaryotes and eukaryotes.</title>
        <authorList>
            <person name="Spang A."/>
            <person name="Saw J.H."/>
            <person name="Jorgensen S.L."/>
            <person name="Zaremba-Niedzwiedzka K."/>
            <person name="Martijn J."/>
            <person name="Lind A.E."/>
            <person name="van Eijk R."/>
            <person name="Schleper C."/>
            <person name="Guy L."/>
            <person name="Ettema T.J."/>
        </authorList>
    </citation>
    <scope>NUCLEOTIDE SEQUENCE</scope>
</reference>
<evidence type="ECO:0000256" key="1">
    <source>
        <dbReference type="SAM" id="MobiDB-lite"/>
    </source>
</evidence>
<name>A0A0F9AER3_9ZZZZ</name>
<feature type="non-terminal residue" evidence="2">
    <location>
        <position position="1"/>
    </location>
</feature>
<gene>
    <name evidence="2" type="ORF">LCGC14_2581280</name>
</gene>
<feature type="compositionally biased region" description="Basic and acidic residues" evidence="1">
    <location>
        <begin position="402"/>
        <end position="411"/>
    </location>
</feature>
<dbReference type="AlphaFoldDB" id="A0A0F9AER3"/>
<feature type="region of interest" description="Disordered" evidence="1">
    <location>
        <begin position="387"/>
        <end position="432"/>
    </location>
</feature>
<comment type="caution">
    <text evidence="2">The sequence shown here is derived from an EMBL/GenBank/DDBJ whole genome shotgun (WGS) entry which is preliminary data.</text>
</comment>
<evidence type="ECO:0000313" key="2">
    <source>
        <dbReference type="EMBL" id="KKL07905.1"/>
    </source>
</evidence>